<keyword evidence="3" id="KW-0238">DNA-binding</keyword>
<dbReference type="Proteomes" id="UP000464389">
    <property type="component" value="Plasmid unnamed3"/>
</dbReference>
<dbReference type="Gene3D" id="3.40.190.290">
    <property type="match status" value="1"/>
</dbReference>
<dbReference type="InterPro" id="IPR000847">
    <property type="entry name" value="LysR_HTH_N"/>
</dbReference>
<dbReference type="SUPFAM" id="SSF53850">
    <property type="entry name" value="Periplasmic binding protein-like II"/>
    <property type="match status" value="1"/>
</dbReference>
<dbReference type="Pfam" id="PF03466">
    <property type="entry name" value="LysR_substrate"/>
    <property type="match status" value="1"/>
</dbReference>
<geneLocation type="plasmid" evidence="6">
    <name>unnamed3</name>
</geneLocation>
<dbReference type="AlphaFoldDB" id="A0A6P1V954"/>
<proteinExistence type="inferred from homology"/>
<sequence length="292" mass="33204">MDTLVSMRVFREVVELNSFNAAAKKIAISTGMVSKHITYLESMLQTRLLNRTSRNISLTETGELYYASCQEALDILDNAETILGQHNNKPHGTLRVTAPQFFSAQYFSRIIMDYQYTYPNIRLELHLENQTMDLVSGQYDLALRVTSKLSPTMIARPLLSVEYLMVGSPSYFAIHGYPSDIQDLKSHNLILPATTNINNIGFKSGKNLININPVKTIRTNDTSLILQLTRCGFGIAYLPQFLIESDLKNNTLQVIKDNFTEPKTLYAVYKNRQFLAPKVRSFIDFLVCELKK</sequence>
<keyword evidence="6" id="KW-0614">Plasmid</keyword>
<dbReference type="SUPFAM" id="SSF46785">
    <property type="entry name" value="Winged helix' DNA-binding domain"/>
    <property type="match status" value="1"/>
</dbReference>
<evidence type="ECO:0000256" key="3">
    <source>
        <dbReference type="ARBA" id="ARBA00023125"/>
    </source>
</evidence>
<evidence type="ECO:0000256" key="4">
    <source>
        <dbReference type="ARBA" id="ARBA00023163"/>
    </source>
</evidence>
<organism evidence="6 7">
    <name type="scientific">Klebsiella michiganensis</name>
    <dbReference type="NCBI Taxonomy" id="1134687"/>
    <lineage>
        <taxon>Bacteria</taxon>
        <taxon>Pseudomonadati</taxon>
        <taxon>Pseudomonadota</taxon>
        <taxon>Gammaproteobacteria</taxon>
        <taxon>Enterobacterales</taxon>
        <taxon>Enterobacteriaceae</taxon>
        <taxon>Klebsiella/Raoultella group</taxon>
        <taxon>Klebsiella</taxon>
    </lineage>
</organism>
<keyword evidence="4" id="KW-0804">Transcription</keyword>
<feature type="domain" description="HTH lysR-type" evidence="5">
    <location>
        <begin position="1"/>
        <end position="59"/>
    </location>
</feature>
<dbReference type="Gene3D" id="1.10.10.10">
    <property type="entry name" value="Winged helix-like DNA-binding domain superfamily/Winged helix DNA-binding domain"/>
    <property type="match status" value="1"/>
</dbReference>
<dbReference type="InterPro" id="IPR036390">
    <property type="entry name" value="WH_DNA-bd_sf"/>
</dbReference>
<dbReference type="CDD" id="cd08422">
    <property type="entry name" value="PBP2_CrgA_like"/>
    <property type="match status" value="1"/>
</dbReference>
<dbReference type="PANTHER" id="PTHR30537">
    <property type="entry name" value="HTH-TYPE TRANSCRIPTIONAL REGULATOR"/>
    <property type="match status" value="1"/>
</dbReference>
<dbReference type="GO" id="GO:0006351">
    <property type="term" value="P:DNA-templated transcription"/>
    <property type="evidence" value="ECO:0007669"/>
    <property type="project" value="TreeGrafter"/>
</dbReference>
<evidence type="ECO:0000313" key="6">
    <source>
        <dbReference type="EMBL" id="QHS50239.1"/>
    </source>
</evidence>
<dbReference type="InterPro" id="IPR036388">
    <property type="entry name" value="WH-like_DNA-bd_sf"/>
</dbReference>
<dbReference type="EMBL" id="CP048111">
    <property type="protein sequence ID" value="QHS50239.1"/>
    <property type="molecule type" value="Genomic_DNA"/>
</dbReference>
<gene>
    <name evidence="6" type="ORF">GW952_32165</name>
</gene>
<dbReference type="GO" id="GO:0003700">
    <property type="term" value="F:DNA-binding transcription factor activity"/>
    <property type="evidence" value="ECO:0007669"/>
    <property type="project" value="InterPro"/>
</dbReference>
<dbReference type="InterPro" id="IPR058163">
    <property type="entry name" value="LysR-type_TF_proteobact-type"/>
</dbReference>
<dbReference type="RefSeq" id="WP_162122973.1">
    <property type="nucleotide sequence ID" value="NZ_CP048111.1"/>
</dbReference>
<comment type="similarity">
    <text evidence="1">Belongs to the LysR transcriptional regulatory family.</text>
</comment>
<dbReference type="FunFam" id="1.10.10.10:FF:000001">
    <property type="entry name" value="LysR family transcriptional regulator"/>
    <property type="match status" value="1"/>
</dbReference>
<dbReference type="GO" id="GO:0043565">
    <property type="term" value="F:sequence-specific DNA binding"/>
    <property type="evidence" value="ECO:0007669"/>
    <property type="project" value="TreeGrafter"/>
</dbReference>
<dbReference type="PANTHER" id="PTHR30537:SF35">
    <property type="entry name" value="TRANSCRIPTIONAL REGULATORY PROTEIN"/>
    <property type="match status" value="1"/>
</dbReference>
<reference evidence="6 7" key="1">
    <citation type="submission" date="2020-01" db="EMBL/GenBank/DDBJ databases">
        <title>Bactrocera dorsalis gut bacteria genome.</title>
        <authorList>
            <person name="Zhang H."/>
            <person name="Cai Z."/>
        </authorList>
    </citation>
    <scope>NUCLEOTIDE SEQUENCE [LARGE SCALE GENOMIC DNA]</scope>
    <source>
        <strain evidence="6 7">BD177</strain>
        <plasmid evidence="6 7">unnamed3</plasmid>
    </source>
</reference>
<protein>
    <submittedName>
        <fullName evidence="6">LysR family transcriptional regulator</fullName>
    </submittedName>
</protein>
<accession>A0A6P1V954</accession>
<evidence type="ECO:0000256" key="2">
    <source>
        <dbReference type="ARBA" id="ARBA00023015"/>
    </source>
</evidence>
<evidence type="ECO:0000256" key="1">
    <source>
        <dbReference type="ARBA" id="ARBA00009437"/>
    </source>
</evidence>
<keyword evidence="2" id="KW-0805">Transcription regulation</keyword>
<evidence type="ECO:0000259" key="5">
    <source>
        <dbReference type="PROSITE" id="PS50931"/>
    </source>
</evidence>
<dbReference type="Pfam" id="PF00126">
    <property type="entry name" value="HTH_1"/>
    <property type="match status" value="1"/>
</dbReference>
<name>A0A6P1V954_9ENTR</name>
<evidence type="ECO:0000313" key="7">
    <source>
        <dbReference type="Proteomes" id="UP000464389"/>
    </source>
</evidence>
<dbReference type="PROSITE" id="PS50931">
    <property type="entry name" value="HTH_LYSR"/>
    <property type="match status" value="1"/>
</dbReference>
<dbReference type="InterPro" id="IPR005119">
    <property type="entry name" value="LysR_subst-bd"/>
</dbReference>